<keyword evidence="2 4" id="KW-0479">Metal-binding</keyword>
<reference evidence="7" key="1">
    <citation type="submission" date="2018-11" db="EMBL/GenBank/DDBJ databases">
        <title>Rhizobium chutanense sp. nov., isolated from root nodules of Phaseolus vulgaris in China.</title>
        <authorList>
            <person name="Huo Y."/>
        </authorList>
    </citation>
    <scope>NUCLEOTIDE SEQUENCE [LARGE SCALE GENOMIC DNA]</scope>
    <source>
        <strain evidence="7">CCBAU 65647</strain>
    </source>
</reference>
<dbReference type="InterPro" id="IPR009056">
    <property type="entry name" value="Cyt_c-like_dom"/>
</dbReference>
<evidence type="ECO:0000259" key="5">
    <source>
        <dbReference type="PROSITE" id="PS51007"/>
    </source>
</evidence>
<sequence length="117" mass="12441">MVTAFATTQYLGNRSLRYQTAILLTGGDPDRSPTIFRRYGCSGCHTIPGVPGADGLLGPALSGLSARVYIAGVLPNTADNLEHWIVSPQQFSPHSAMPETGITSEEAKDLAAYLYAN</sequence>
<dbReference type="Gene3D" id="1.10.760.10">
    <property type="entry name" value="Cytochrome c-like domain"/>
    <property type="match status" value="1"/>
</dbReference>
<evidence type="ECO:0000256" key="3">
    <source>
        <dbReference type="ARBA" id="ARBA00023004"/>
    </source>
</evidence>
<keyword evidence="3 4" id="KW-0408">Iron</keyword>
<dbReference type="InterPro" id="IPR036909">
    <property type="entry name" value="Cyt_c-like_dom_sf"/>
</dbReference>
<evidence type="ECO:0000256" key="1">
    <source>
        <dbReference type="ARBA" id="ARBA00022617"/>
    </source>
</evidence>
<dbReference type="AlphaFoldDB" id="A0A3S0QP68"/>
<comment type="caution">
    <text evidence="6">The sequence shown here is derived from an EMBL/GenBank/DDBJ whole genome shotgun (WGS) entry which is preliminary data.</text>
</comment>
<organism evidence="6 7">
    <name type="scientific">Rhizobium vallis</name>
    <dbReference type="NCBI Taxonomy" id="634290"/>
    <lineage>
        <taxon>Bacteria</taxon>
        <taxon>Pseudomonadati</taxon>
        <taxon>Pseudomonadota</taxon>
        <taxon>Alphaproteobacteria</taxon>
        <taxon>Hyphomicrobiales</taxon>
        <taxon>Rhizobiaceae</taxon>
        <taxon>Rhizobium/Agrobacterium group</taxon>
        <taxon>Rhizobium</taxon>
    </lineage>
</organism>
<dbReference type="SUPFAM" id="SSF46626">
    <property type="entry name" value="Cytochrome c"/>
    <property type="match status" value="1"/>
</dbReference>
<dbReference type="RefSeq" id="WP_126922802.1">
    <property type="nucleotide sequence ID" value="NZ_ML133691.1"/>
</dbReference>
<dbReference type="GO" id="GO:0020037">
    <property type="term" value="F:heme binding"/>
    <property type="evidence" value="ECO:0007669"/>
    <property type="project" value="InterPro"/>
</dbReference>
<feature type="domain" description="Cytochrome c" evidence="5">
    <location>
        <begin position="27"/>
        <end position="117"/>
    </location>
</feature>
<dbReference type="EMBL" id="RJTH01000006">
    <property type="protein sequence ID" value="RUM24186.1"/>
    <property type="molecule type" value="Genomic_DNA"/>
</dbReference>
<dbReference type="GO" id="GO:0046872">
    <property type="term" value="F:metal ion binding"/>
    <property type="evidence" value="ECO:0007669"/>
    <property type="project" value="UniProtKB-KW"/>
</dbReference>
<keyword evidence="1 4" id="KW-0349">Heme</keyword>
<keyword evidence="7" id="KW-1185">Reference proteome</keyword>
<dbReference type="PROSITE" id="PS51007">
    <property type="entry name" value="CYTC"/>
    <property type="match status" value="1"/>
</dbReference>
<dbReference type="Proteomes" id="UP000278823">
    <property type="component" value="Unassembled WGS sequence"/>
</dbReference>
<dbReference type="OrthoDB" id="9794982at2"/>
<evidence type="ECO:0000256" key="4">
    <source>
        <dbReference type="PROSITE-ProRule" id="PRU00433"/>
    </source>
</evidence>
<dbReference type="Pfam" id="PF00034">
    <property type="entry name" value="Cytochrom_C"/>
    <property type="match status" value="1"/>
</dbReference>
<evidence type="ECO:0000313" key="7">
    <source>
        <dbReference type="Proteomes" id="UP000278823"/>
    </source>
</evidence>
<evidence type="ECO:0000256" key="2">
    <source>
        <dbReference type="ARBA" id="ARBA00022723"/>
    </source>
</evidence>
<accession>A0A3S0QP68</accession>
<name>A0A3S0QP68_9HYPH</name>
<protein>
    <submittedName>
        <fullName evidence="6">Cytochrome C</fullName>
    </submittedName>
</protein>
<evidence type="ECO:0000313" key="6">
    <source>
        <dbReference type="EMBL" id="RUM24186.1"/>
    </source>
</evidence>
<dbReference type="GO" id="GO:0009055">
    <property type="term" value="F:electron transfer activity"/>
    <property type="evidence" value="ECO:0007669"/>
    <property type="project" value="InterPro"/>
</dbReference>
<gene>
    <name evidence="6" type="ORF">EFQ99_18360</name>
</gene>
<proteinExistence type="predicted"/>